<accession>A0A6B9LER8</accession>
<proteinExistence type="predicted"/>
<dbReference type="RefSeq" id="YP_010751217.1">
    <property type="nucleotide sequence ID" value="NC_073367.1"/>
</dbReference>
<reference evidence="2 3" key="1">
    <citation type="submission" date="2019-12" db="EMBL/GenBank/DDBJ databases">
        <authorList>
            <person name="Kistler A.K."/>
            <person name="Garlena R.A."/>
            <person name="Russell D.A."/>
            <person name="Pope W.H."/>
            <person name="Jacobs-Sera D."/>
            <person name="Hatfull G.F."/>
        </authorList>
    </citation>
    <scope>NUCLEOTIDE SEQUENCE [LARGE SCALE GENOMIC DNA]</scope>
</reference>
<feature type="compositionally biased region" description="Polar residues" evidence="1">
    <location>
        <begin position="43"/>
        <end position="73"/>
    </location>
</feature>
<dbReference type="GeneID" id="80004883"/>
<dbReference type="EMBL" id="MN813684">
    <property type="protein sequence ID" value="QHB37155.1"/>
    <property type="molecule type" value="Genomic_DNA"/>
</dbReference>
<evidence type="ECO:0000313" key="2">
    <source>
        <dbReference type="EMBL" id="QHB37155.1"/>
    </source>
</evidence>
<dbReference type="Proteomes" id="UP000464752">
    <property type="component" value="Segment"/>
</dbReference>
<feature type="region of interest" description="Disordered" evidence="1">
    <location>
        <begin position="1"/>
        <end position="73"/>
    </location>
</feature>
<evidence type="ECO:0000313" key="3">
    <source>
        <dbReference type="Proteomes" id="UP000464752"/>
    </source>
</evidence>
<feature type="compositionally biased region" description="Low complexity" evidence="1">
    <location>
        <begin position="18"/>
        <end position="34"/>
    </location>
</feature>
<organism evidence="2 3">
    <name type="scientific">Microbacterium phage Terij</name>
    <dbReference type="NCBI Taxonomy" id="2686229"/>
    <lineage>
        <taxon>Viruses</taxon>
        <taxon>Duplodnaviria</taxon>
        <taxon>Heunggongvirae</taxon>
        <taxon>Uroviricota</taxon>
        <taxon>Caudoviricetes</taxon>
        <taxon>Hodgkinviridae</taxon>
        <taxon>Margaeryvirus</taxon>
        <taxon>Margaeryvirus terij</taxon>
    </lineage>
</organism>
<name>A0A6B9LER8_9CAUD</name>
<keyword evidence="3" id="KW-1185">Reference proteome</keyword>
<sequence>MGDCGCNKRGTAPTGSTASRQQAQAAANRTADAAAKARERAANPSTSRIGPATTAASGRTQTFALRSRDGSTSVVGSALEARAAVIRNGSQIIPS</sequence>
<evidence type="ECO:0000256" key="1">
    <source>
        <dbReference type="SAM" id="MobiDB-lite"/>
    </source>
</evidence>
<gene>
    <name evidence="2" type="primary">21</name>
    <name evidence="2" type="ORF">SEA_TERIJ_21</name>
</gene>
<dbReference type="KEGG" id="vg:80004883"/>
<protein>
    <submittedName>
        <fullName evidence="2">Uncharacterized protein</fullName>
    </submittedName>
</protein>